<accession>A0A2H0WN48</accession>
<dbReference type="EMBL" id="PEZJ01000009">
    <property type="protein sequence ID" value="PIS14076.1"/>
    <property type="molecule type" value="Genomic_DNA"/>
</dbReference>
<evidence type="ECO:0000313" key="2">
    <source>
        <dbReference type="Proteomes" id="UP000230033"/>
    </source>
</evidence>
<comment type="caution">
    <text evidence="1">The sequence shown here is derived from an EMBL/GenBank/DDBJ whole genome shotgun (WGS) entry which is preliminary data.</text>
</comment>
<proteinExistence type="predicted"/>
<protein>
    <submittedName>
        <fullName evidence="1">Uncharacterized protein</fullName>
    </submittedName>
</protein>
<evidence type="ECO:0000313" key="1">
    <source>
        <dbReference type="EMBL" id="PIS14076.1"/>
    </source>
</evidence>
<name>A0A2H0WN48_9BACT</name>
<dbReference type="Proteomes" id="UP000230033">
    <property type="component" value="Unassembled WGS sequence"/>
</dbReference>
<gene>
    <name evidence="1" type="ORF">COT65_00680</name>
</gene>
<dbReference type="AlphaFoldDB" id="A0A2H0WN48"/>
<sequence length="122" mass="13839">MSRTPESSSLVFPKDFKSETRVKLQFLRNPDVVGLDDLRVQRVLGGIWSFASFFLERAGDEELQISAPTKTLIKWGLVSETTAGQIKRRVRRKAQLIIFTRLKGFGGRLARTASPQAVKNYR</sequence>
<reference evidence="2" key="1">
    <citation type="submission" date="2017-09" db="EMBL/GenBank/DDBJ databases">
        <title>Depth-based differentiation of microbial function through sediment-hosted aquifers and enrichment of novel symbionts in the deep terrestrial subsurface.</title>
        <authorList>
            <person name="Probst A.J."/>
            <person name="Ladd B."/>
            <person name="Jarett J.K."/>
            <person name="Geller-Mcgrath D.E."/>
            <person name="Sieber C.M.K."/>
            <person name="Emerson J.B."/>
            <person name="Anantharaman K."/>
            <person name="Thomas B.C."/>
            <person name="Malmstrom R."/>
            <person name="Stieglmeier M."/>
            <person name="Klingl A."/>
            <person name="Woyke T."/>
            <person name="Ryan C.M."/>
            <person name="Banfield J.F."/>
        </authorList>
    </citation>
    <scope>NUCLEOTIDE SEQUENCE [LARGE SCALE GENOMIC DNA]</scope>
</reference>
<organism evidence="1 2">
    <name type="scientific">Candidatus Shapirobacteria bacterium CG09_land_8_20_14_0_10_47_13</name>
    <dbReference type="NCBI Taxonomy" id="1974481"/>
    <lineage>
        <taxon>Bacteria</taxon>
        <taxon>Candidatus Shapironibacteriota</taxon>
    </lineage>
</organism>